<gene>
    <name evidence="11" type="ORF">ZT3D7_G6122</name>
</gene>
<dbReference type="InterPro" id="IPR049125">
    <property type="entry name" value="FAN1-like_WH"/>
</dbReference>
<feature type="region of interest" description="Disordered" evidence="9">
    <location>
        <begin position="216"/>
        <end position="238"/>
    </location>
</feature>
<dbReference type="InterPro" id="IPR011856">
    <property type="entry name" value="tRNA_endonuc-like_dom_sf"/>
</dbReference>
<keyword evidence="8" id="KW-0227">DNA damage</keyword>
<feature type="compositionally biased region" description="Basic and acidic residues" evidence="9">
    <location>
        <begin position="322"/>
        <end position="333"/>
    </location>
</feature>
<dbReference type="GO" id="GO:0046872">
    <property type="term" value="F:metal ion binding"/>
    <property type="evidence" value="ECO:0007669"/>
    <property type="project" value="UniProtKB-KW"/>
</dbReference>
<dbReference type="GO" id="GO:0004528">
    <property type="term" value="F:phosphodiesterase I activity"/>
    <property type="evidence" value="ECO:0007669"/>
    <property type="project" value="UniProtKB-EC"/>
</dbReference>
<comment type="cofactor">
    <cofactor evidence="8">
        <name>Mg(2+)</name>
        <dbReference type="ChEBI" id="CHEBI:18420"/>
    </cofactor>
    <cofactor evidence="8">
        <name>Mn(2+)</name>
        <dbReference type="ChEBI" id="CHEBI:29035"/>
    </cofactor>
</comment>
<comment type="catalytic activity">
    <reaction evidence="1 8">
        <text>Hydrolytically removes 5'-nucleotides successively from the 3'-hydroxy termini of 3'-hydroxy-terminated oligonucleotides.</text>
        <dbReference type="EC" id="3.1.4.1"/>
    </reaction>
</comment>
<evidence type="ECO:0000256" key="8">
    <source>
        <dbReference type="RuleBase" id="RU365033"/>
    </source>
</evidence>
<dbReference type="SMART" id="SM00990">
    <property type="entry name" value="VRR_NUC"/>
    <property type="match status" value="1"/>
</dbReference>
<proteinExistence type="inferred from homology"/>
<dbReference type="Pfam" id="PF08774">
    <property type="entry name" value="VRR_NUC"/>
    <property type="match status" value="1"/>
</dbReference>
<dbReference type="GO" id="GO:0036297">
    <property type="term" value="P:interstrand cross-link repair"/>
    <property type="evidence" value="ECO:0007669"/>
    <property type="project" value="InterPro"/>
</dbReference>
<evidence type="ECO:0000313" key="11">
    <source>
        <dbReference type="EMBL" id="SMQ50969.1"/>
    </source>
</evidence>
<dbReference type="InterPro" id="IPR049132">
    <property type="entry name" value="FAN1-like_euk"/>
</dbReference>
<evidence type="ECO:0000256" key="5">
    <source>
        <dbReference type="ARBA" id="ARBA00022801"/>
    </source>
</evidence>
<sequence>MLQDSKASKHNAMLGKKVAHPKSTKSEDDDHEDDFQSPPAKRQKRDLTDFVKKSPRGSKIRREEVPDSEEDSDNETFELDSRPHQTDLETALPPIETDKEAIEAYEASRAAEQAESGLQDRLGERKWVKGKSSIYVDAFNLALETVLEDEGHLFDEAEHFVFKEWRELSYEAQYLYVRLFLRKTSSWHRINRLGYHSDIADLQNAVDDLQVVKELPQSSSQPQDNPGELQPPEGTTLGDSFAFADRSQDCIKDLEEASSLLLLDELKVLAKDAKVQGKNKKDLLRAFRKTSGQQTALSGFTSLKRSDTEETTASYDSGPADSDGRDGTPTRRENRDAHFVDKILAETGPCIRLSLPTLKLFERVHLVFYRSTEWTEKSLTTIILARIARRNFPEYIVSRSANIFPSRSLLLEFEAAVRTQFRVDNVLEFNGTPTKDTLQTVLDIFEEVLPRWRALLTEEQKKEDSIYSTGEGAYLRRLSPAWVYTRIVHKAAYVLGKFKEHKREHEVLCELLAQRLFHTSRRGDWYQRKALLEEHYMHLHLPSPPACKDVESKKRHYKQVALSTCEEGLQDQLTHLIFHRDLQKRTTKLEKSLKIAKRLQHDFDHVRLTKAEERSFEGIRIERAPKEGRRNSEQNSKPTGYRGTKTIWLDPAVDVKKEEELEQDEAISHDPPKAALKLEAECSVEEMCLSSYRALGWKGYHSEGRILRTLFAYLFYDVLFLYIPNVFQTAYQTCPLDLHTDAFYPSRISEVHARLNEISNGAARRLISETWNTHEERKTCVVGLDWTYALEDLLEIAECFPPAALSTVMKTLVQEYGQRGGGVPDLFLWRGGRIEGEGGDVMFAEVKSVNDRLSDTQRMWIDVLSGAGVKVELCHAVAKEVQPEFAATNISQICFSFLDSTPPTSQPLEISNLASRSSPVAASPLLPPRHRRSLPTSMAAPSASTAGQPAPARLPNWEAGLQELDLRCSSGDDLPACVEGLVGIFAAIRDHCPRGAPLPAGVDLRLVGAKALNYFGEAAKKHFGQGNPDLARQRWDGSLVRCFDRSSGRNLRISYMEQATDRLMSATQTADLTLGPKHRAAPDSALLSGDGLLLVAPEALYLCCTDLKIVEDYGEYKVTLPAITDIDSDWNELAFFVVHLTLTALGRSLSAWLRRNGRSPTIPLFGKTVPGTDVAYKQPQQSSRPEISFKFIDGEAPGRLKGLDSSHRNRLDDINGLVTILLRLPTPIPNLGQCGLIVSAILRTTANAQRELVLTPREYSSEILKLAVFALQRLDRHVVAFFNTDAALPTIPTYNIIPKSDRPKMPSHPLAFAARREWALQECLNDMWSLPALHSARFEILFSVLVHSMGHAVPAGPLHNSRPNDIIGYLVEPNPDEDWRKQMLELCRMAIVGVAQTLSAAFDDAEITLWNMVVPRGRGREMRGLALIKPLAAAGHLLKDGGNEDGQKDDGGKKDGANKDRAP</sequence>
<dbReference type="InterPro" id="IPR033315">
    <property type="entry name" value="Fan1-like"/>
</dbReference>
<name>A0A1X7RUB3_ZYMT9</name>
<keyword evidence="12" id="KW-1185">Reference proteome</keyword>
<evidence type="ECO:0000259" key="10">
    <source>
        <dbReference type="SMART" id="SM00990"/>
    </source>
</evidence>
<keyword evidence="8" id="KW-0539">Nucleus</keyword>
<keyword evidence="6 8" id="KW-0460">Magnesium</keyword>
<dbReference type="GO" id="GO:0017108">
    <property type="term" value="F:5'-flap endonuclease activity"/>
    <property type="evidence" value="ECO:0007669"/>
    <property type="project" value="TreeGrafter"/>
</dbReference>
<evidence type="ECO:0000256" key="1">
    <source>
        <dbReference type="ARBA" id="ARBA00000983"/>
    </source>
</evidence>
<feature type="region of interest" description="Disordered" evidence="9">
    <location>
        <begin position="619"/>
        <end position="641"/>
    </location>
</feature>
<keyword evidence="8" id="KW-0234">DNA repair</keyword>
<dbReference type="PANTHER" id="PTHR15749">
    <property type="entry name" value="FANCONI-ASSOCIATED NUCLEASE 1"/>
    <property type="match status" value="1"/>
</dbReference>
<evidence type="ECO:0000256" key="3">
    <source>
        <dbReference type="ARBA" id="ARBA00022722"/>
    </source>
</evidence>
<evidence type="ECO:0000256" key="2">
    <source>
        <dbReference type="ARBA" id="ARBA00005533"/>
    </source>
</evidence>
<evidence type="ECO:0000256" key="4">
    <source>
        <dbReference type="ARBA" id="ARBA00022723"/>
    </source>
</evidence>
<comment type="similarity">
    <text evidence="2 8">Belongs to the FAN1 family.</text>
</comment>
<keyword evidence="4 8" id="KW-0479">Metal-binding</keyword>
<keyword evidence="3 8" id="KW-0540">Nuclease</keyword>
<feature type="region of interest" description="Disordered" evidence="9">
    <location>
        <begin position="298"/>
        <end position="333"/>
    </location>
</feature>
<feature type="region of interest" description="Disordered" evidence="9">
    <location>
        <begin position="1"/>
        <end position="94"/>
    </location>
</feature>
<evidence type="ECO:0000256" key="6">
    <source>
        <dbReference type="ARBA" id="ARBA00022842"/>
    </source>
</evidence>
<accession>A0A1X7RUB3</accession>
<evidence type="ECO:0000256" key="9">
    <source>
        <dbReference type="SAM" id="MobiDB-lite"/>
    </source>
</evidence>
<feature type="compositionally biased region" description="Acidic residues" evidence="9">
    <location>
        <begin position="66"/>
        <end position="78"/>
    </location>
</feature>
<reference evidence="11 12" key="1">
    <citation type="submission" date="2016-06" db="EMBL/GenBank/DDBJ databases">
        <authorList>
            <person name="Kjaerup R.B."/>
            <person name="Dalgaard T.S."/>
            <person name="Juul-Madsen H.R."/>
        </authorList>
    </citation>
    <scope>NUCLEOTIDE SEQUENCE [LARGE SCALE GENOMIC DNA]</scope>
</reference>
<evidence type="ECO:0000256" key="7">
    <source>
        <dbReference type="ARBA" id="ARBA00023211"/>
    </source>
</evidence>
<dbReference type="Proteomes" id="UP000215127">
    <property type="component" value="Chromosome 5"/>
</dbReference>
<dbReference type="Gene3D" id="3.40.1350.10">
    <property type="match status" value="1"/>
</dbReference>
<feature type="region of interest" description="Disordered" evidence="9">
    <location>
        <begin position="919"/>
        <end position="950"/>
    </location>
</feature>
<dbReference type="Pfam" id="PF21170">
    <property type="entry name" value="FAN1_TPR"/>
    <property type="match status" value="1"/>
</dbReference>
<dbReference type="InterPro" id="IPR014883">
    <property type="entry name" value="VRR_NUC"/>
</dbReference>
<dbReference type="PANTHER" id="PTHR15749:SF4">
    <property type="entry name" value="FANCONI-ASSOCIATED NUCLEASE 1"/>
    <property type="match status" value="1"/>
</dbReference>
<feature type="compositionally biased region" description="Low complexity" evidence="9">
    <location>
        <begin position="934"/>
        <end position="946"/>
    </location>
</feature>
<dbReference type="STRING" id="1276538.A0A1X7RUB3"/>
<dbReference type="EC" id="3.1.4.1" evidence="8"/>
<protein>
    <recommendedName>
        <fullName evidence="8">Fanconi-associated nuclease</fullName>
        <ecNumber evidence="8">3.1.4.1</ecNumber>
    </recommendedName>
</protein>
<dbReference type="GO" id="GO:0005634">
    <property type="term" value="C:nucleus"/>
    <property type="evidence" value="ECO:0007669"/>
    <property type="project" value="UniProtKB-SubCell"/>
</dbReference>
<feature type="region of interest" description="Disordered" evidence="9">
    <location>
        <begin position="1438"/>
        <end position="1463"/>
    </location>
</feature>
<evidence type="ECO:0000313" key="12">
    <source>
        <dbReference type="Proteomes" id="UP000215127"/>
    </source>
</evidence>
<comment type="function">
    <text evidence="8">Nuclease required for the repair of DNA interstrand cross-links (ICL). Acts as a 5'-3' exonuclease that anchors at a cut end of DNA and cleaves DNA successively at every third nucleotide, allowing to excise an ICL from one strand through flanking incisions.</text>
</comment>
<dbReference type="GO" id="GO:0008409">
    <property type="term" value="F:5'-3' exonuclease activity"/>
    <property type="evidence" value="ECO:0007669"/>
    <property type="project" value="TreeGrafter"/>
</dbReference>
<keyword evidence="5 8" id="KW-0378">Hydrolase</keyword>
<comment type="subcellular location">
    <subcellularLocation>
        <location evidence="8">Nucleus</location>
    </subcellularLocation>
</comment>
<dbReference type="EMBL" id="LT853696">
    <property type="protein sequence ID" value="SMQ50969.1"/>
    <property type="molecule type" value="Genomic_DNA"/>
</dbReference>
<dbReference type="InterPro" id="IPR049126">
    <property type="entry name" value="FAN1-like_TPR"/>
</dbReference>
<feature type="compositionally biased region" description="Basic and acidic residues" evidence="9">
    <location>
        <begin position="619"/>
        <end position="632"/>
    </location>
</feature>
<dbReference type="GO" id="GO:0070336">
    <property type="term" value="F:flap-structured DNA binding"/>
    <property type="evidence" value="ECO:0007669"/>
    <property type="project" value="TreeGrafter"/>
</dbReference>
<feature type="domain" description="VRR-NUC" evidence="10">
    <location>
        <begin position="758"/>
        <end position="878"/>
    </location>
</feature>
<dbReference type="CDD" id="cd22326">
    <property type="entry name" value="FAN1-like"/>
    <property type="match status" value="1"/>
</dbReference>
<dbReference type="Pfam" id="PF21315">
    <property type="entry name" value="FAN1_HTH"/>
    <property type="match status" value="1"/>
</dbReference>
<organism evidence="11 12">
    <name type="scientific">Zymoseptoria tritici (strain ST99CH_3D7)</name>
    <dbReference type="NCBI Taxonomy" id="1276538"/>
    <lineage>
        <taxon>Eukaryota</taxon>
        <taxon>Fungi</taxon>
        <taxon>Dikarya</taxon>
        <taxon>Ascomycota</taxon>
        <taxon>Pezizomycotina</taxon>
        <taxon>Dothideomycetes</taxon>
        <taxon>Dothideomycetidae</taxon>
        <taxon>Mycosphaerellales</taxon>
        <taxon>Mycosphaerellaceae</taxon>
        <taxon>Zymoseptoria</taxon>
    </lineage>
</organism>
<keyword evidence="7 8" id="KW-0464">Manganese</keyword>